<comment type="caution">
    <text evidence="7">The sequence shown here is derived from an EMBL/GenBank/DDBJ whole genome shotgun (WGS) entry which is preliminary data.</text>
</comment>
<dbReference type="Pfam" id="PF00588">
    <property type="entry name" value="SpoU_methylase"/>
    <property type="match status" value="1"/>
</dbReference>
<evidence type="ECO:0000259" key="6">
    <source>
        <dbReference type="Pfam" id="PF00588"/>
    </source>
</evidence>
<comment type="catalytic activity">
    <reaction evidence="5">
        <text>cytidine(32) in tRNA + S-adenosyl-L-methionine = 2'-O-methylcytidine(32) in tRNA + S-adenosyl-L-homocysteine + H(+)</text>
        <dbReference type="Rhea" id="RHEA:42932"/>
        <dbReference type="Rhea" id="RHEA-COMP:10288"/>
        <dbReference type="Rhea" id="RHEA-COMP:10289"/>
        <dbReference type="ChEBI" id="CHEBI:15378"/>
        <dbReference type="ChEBI" id="CHEBI:57856"/>
        <dbReference type="ChEBI" id="CHEBI:59789"/>
        <dbReference type="ChEBI" id="CHEBI:74495"/>
        <dbReference type="ChEBI" id="CHEBI:82748"/>
        <dbReference type="EC" id="2.1.1.200"/>
    </reaction>
</comment>
<comment type="function">
    <text evidence="5">Catalyzes the formation of 2'O-methylated cytidine (Cm32) or 2'O-methylated uridine (Um32) at position 32 in tRNA.</text>
</comment>
<gene>
    <name evidence="5" type="primary">trmJ</name>
    <name evidence="7" type="ORF">ENQ20_15040</name>
</gene>
<keyword evidence="4 5" id="KW-0949">S-adenosyl-L-methionine</keyword>
<evidence type="ECO:0000256" key="3">
    <source>
        <dbReference type="ARBA" id="ARBA00022679"/>
    </source>
</evidence>
<dbReference type="Gene3D" id="1.10.8.590">
    <property type="match status" value="1"/>
</dbReference>
<dbReference type="AlphaFoldDB" id="A0A7C1JMB6"/>
<feature type="domain" description="tRNA/rRNA methyltransferase SpoU type" evidence="6">
    <location>
        <begin position="9"/>
        <end position="158"/>
    </location>
</feature>
<proteinExistence type="inferred from homology"/>
<dbReference type="NCBIfam" id="TIGR00050">
    <property type="entry name" value="rRNA_methyl_1"/>
    <property type="match status" value="1"/>
</dbReference>
<organism evidence="7">
    <name type="scientific">Caldilinea aerophila</name>
    <dbReference type="NCBI Taxonomy" id="133453"/>
    <lineage>
        <taxon>Bacteria</taxon>
        <taxon>Bacillati</taxon>
        <taxon>Chloroflexota</taxon>
        <taxon>Caldilineae</taxon>
        <taxon>Caldilineales</taxon>
        <taxon>Caldilineaceae</taxon>
        <taxon>Caldilinea</taxon>
    </lineage>
</organism>
<evidence type="ECO:0000256" key="4">
    <source>
        <dbReference type="ARBA" id="ARBA00022691"/>
    </source>
</evidence>
<sequence length="247" mass="27341">MPSPCFERVVVVLHRPENPVNIGAVVRAMKNMGFGRLRLVQPALYTPADLLRIAHHAEDVIERIEHFDALDDALADAHFVVGTAAIHHPEHRTTNDLRALAPELIQRAAGDNVALLFGPEADGLDRSALDRCHLIVTIPTNPAYPALNLAQSVLLFLYELRIAVQCGGEAPLTHPAHATQAELERLFQLGEEALHAIDFFKYNPAAVMRTLRQIAYRAELRPDEVALLLAIARQMIRAVSRRDVSTS</sequence>
<dbReference type="GO" id="GO:0160206">
    <property type="term" value="F:tRNA (cytidine(32)/uridine(32)-2'-O)-methyltransferase activity"/>
    <property type="evidence" value="ECO:0007669"/>
    <property type="project" value="UniProtKB-EC"/>
</dbReference>
<dbReference type="EMBL" id="DSMG01000158">
    <property type="protein sequence ID" value="HDX32782.1"/>
    <property type="molecule type" value="Genomic_DNA"/>
</dbReference>
<dbReference type="InterPro" id="IPR001537">
    <property type="entry name" value="SpoU_MeTrfase"/>
</dbReference>
<dbReference type="GO" id="GO:0002128">
    <property type="term" value="P:tRNA nucleoside ribose methylation"/>
    <property type="evidence" value="ECO:0007669"/>
    <property type="project" value="TreeGrafter"/>
</dbReference>
<reference evidence="7" key="1">
    <citation type="journal article" date="2020" name="mSystems">
        <title>Genome- and Community-Level Interaction Insights into Carbon Utilization and Element Cycling Functions of Hydrothermarchaeota in Hydrothermal Sediment.</title>
        <authorList>
            <person name="Zhou Z."/>
            <person name="Liu Y."/>
            <person name="Xu W."/>
            <person name="Pan J."/>
            <person name="Luo Z.H."/>
            <person name="Li M."/>
        </authorList>
    </citation>
    <scope>NUCLEOTIDE SEQUENCE [LARGE SCALE GENOMIC DNA]</scope>
    <source>
        <strain evidence="7">SpSt-289</strain>
    </source>
</reference>
<keyword evidence="5" id="KW-0819">tRNA processing</keyword>
<name>A0A7C1JMB6_9CHLR</name>
<comment type="catalytic activity">
    <reaction evidence="5">
        <text>uridine(32) in tRNA + S-adenosyl-L-methionine = 2'-O-methyluridine(32) in tRNA + S-adenosyl-L-homocysteine + H(+)</text>
        <dbReference type="Rhea" id="RHEA:42936"/>
        <dbReference type="Rhea" id="RHEA-COMP:10107"/>
        <dbReference type="Rhea" id="RHEA-COMP:10290"/>
        <dbReference type="ChEBI" id="CHEBI:15378"/>
        <dbReference type="ChEBI" id="CHEBI:57856"/>
        <dbReference type="ChEBI" id="CHEBI:59789"/>
        <dbReference type="ChEBI" id="CHEBI:65315"/>
        <dbReference type="ChEBI" id="CHEBI:74478"/>
        <dbReference type="EC" id="2.1.1.200"/>
    </reaction>
</comment>
<dbReference type="PIRSF" id="PIRSF004808">
    <property type="entry name" value="LasT"/>
    <property type="match status" value="1"/>
</dbReference>
<keyword evidence="5" id="KW-0963">Cytoplasm</keyword>
<dbReference type="SUPFAM" id="SSF75217">
    <property type="entry name" value="alpha/beta knot"/>
    <property type="match status" value="1"/>
</dbReference>
<dbReference type="InterPro" id="IPR029026">
    <property type="entry name" value="tRNA_m1G_MTases_N"/>
</dbReference>
<protein>
    <recommendedName>
        <fullName evidence="5">tRNA (cytidine/uridine-2'-O-)-methyltransferase TrmJ</fullName>
        <ecNumber evidence="5">2.1.1.200</ecNumber>
    </recommendedName>
    <alternativeName>
        <fullName evidence="5">tRNA (cytidine(32)/uridine(32)-2'-O)-methyltransferase</fullName>
    </alternativeName>
    <alternativeName>
        <fullName evidence="5">tRNA Cm32/Um32 methyltransferase</fullName>
    </alternativeName>
</protein>
<evidence type="ECO:0000256" key="1">
    <source>
        <dbReference type="ARBA" id="ARBA00007228"/>
    </source>
</evidence>
<evidence type="ECO:0000256" key="2">
    <source>
        <dbReference type="ARBA" id="ARBA00022603"/>
    </source>
</evidence>
<comment type="similarity">
    <text evidence="1">Belongs to the class IV-like SAM-binding methyltransferase superfamily. RNA methyltransferase TrmH family.</text>
</comment>
<comment type="subunit">
    <text evidence="5">Homodimer.</text>
</comment>
<evidence type="ECO:0000313" key="7">
    <source>
        <dbReference type="EMBL" id="HDX32782.1"/>
    </source>
</evidence>
<keyword evidence="2 5" id="KW-0489">Methyltransferase</keyword>
<comment type="subcellular location">
    <subcellularLocation>
        <location evidence="5">Cytoplasm</location>
    </subcellularLocation>
</comment>
<dbReference type="InterPro" id="IPR029028">
    <property type="entry name" value="Alpha/beta_knot_MTases"/>
</dbReference>
<accession>A0A7C1JMB6</accession>
<dbReference type="CDD" id="cd18093">
    <property type="entry name" value="SpoU-like_TrmJ"/>
    <property type="match status" value="1"/>
</dbReference>
<dbReference type="GO" id="GO:0003723">
    <property type="term" value="F:RNA binding"/>
    <property type="evidence" value="ECO:0007669"/>
    <property type="project" value="InterPro"/>
</dbReference>
<evidence type="ECO:0000256" key="5">
    <source>
        <dbReference type="RuleBase" id="RU362024"/>
    </source>
</evidence>
<dbReference type="EC" id="2.1.1.200" evidence="5"/>
<dbReference type="Gene3D" id="3.40.1280.10">
    <property type="match status" value="1"/>
</dbReference>
<keyword evidence="3 7" id="KW-0808">Transferase</keyword>
<dbReference type="PANTHER" id="PTHR42786:SF2">
    <property type="entry name" value="TRNA (CYTIDINE_URIDINE-2'-O-)-METHYLTRANSFERASE TRMJ"/>
    <property type="match status" value="1"/>
</dbReference>
<dbReference type="PANTHER" id="PTHR42786">
    <property type="entry name" value="TRNA/RRNA METHYLTRANSFERASE"/>
    <property type="match status" value="1"/>
</dbReference>
<dbReference type="GO" id="GO:0005829">
    <property type="term" value="C:cytosol"/>
    <property type="evidence" value="ECO:0007669"/>
    <property type="project" value="TreeGrafter"/>
</dbReference>
<dbReference type="InterPro" id="IPR004384">
    <property type="entry name" value="RNA_MeTrfase_TrmJ/LasT"/>
</dbReference>